<dbReference type="AlphaFoldDB" id="A0A5A7SW86"/>
<keyword evidence="6" id="KW-0540">Nuclease</keyword>
<dbReference type="GO" id="GO:0006508">
    <property type="term" value="P:proteolysis"/>
    <property type="evidence" value="ECO:0007669"/>
    <property type="project" value="UniProtKB-KW"/>
</dbReference>
<dbReference type="GO" id="GO:0019432">
    <property type="term" value="P:triglyceride biosynthetic process"/>
    <property type="evidence" value="ECO:0007669"/>
    <property type="project" value="UniProtKB-ARBA"/>
</dbReference>
<dbReference type="InterPro" id="IPR021109">
    <property type="entry name" value="Peptidase_aspartic_dom_sf"/>
</dbReference>
<dbReference type="GO" id="GO:0016020">
    <property type="term" value="C:membrane"/>
    <property type="evidence" value="ECO:0007669"/>
    <property type="project" value="UniProtKB-SubCell"/>
</dbReference>
<dbReference type="FunFam" id="3.10.10.10:FF:000007">
    <property type="entry name" value="Retrovirus-related Pol polyprotein from transposon 17.6-like Protein"/>
    <property type="match status" value="1"/>
</dbReference>
<organism evidence="15 16">
    <name type="scientific">Cucumis melo var. makuwa</name>
    <name type="common">Oriental melon</name>
    <dbReference type="NCBI Taxonomy" id="1194695"/>
    <lineage>
        <taxon>Eukaryota</taxon>
        <taxon>Viridiplantae</taxon>
        <taxon>Streptophyta</taxon>
        <taxon>Embryophyta</taxon>
        <taxon>Tracheophyta</taxon>
        <taxon>Spermatophyta</taxon>
        <taxon>Magnoliopsida</taxon>
        <taxon>eudicotyledons</taxon>
        <taxon>Gunneridae</taxon>
        <taxon>Pentapetalae</taxon>
        <taxon>rosids</taxon>
        <taxon>fabids</taxon>
        <taxon>Cucurbitales</taxon>
        <taxon>Cucurbitaceae</taxon>
        <taxon>Benincaseae</taxon>
        <taxon>Cucumis</taxon>
    </lineage>
</organism>
<keyword evidence="4 13" id="KW-0812">Transmembrane</keyword>
<dbReference type="Pfam" id="PF03062">
    <property type="entry name" value="MBOAT"/>
    <property type="match status" value="1"/>
</dbReference>
<dbReference type="SUPFAM" id="SSF50630">
    <property type="entry name" value="Acid proteases"/>
    <property type="match status" value="1"/>
</dbReference>
<dbReference type="GO" id="GO:0004519">
    <property type="term" value="F:endonuclease activity"/>
    <property type="evidence" value="ECO:0007669"/>
    <property type="project" value="UniProtKB-KW"/>
</dbReference>
<evidence type="ECO:0000259" key="14">
    <source>
        <dbReference type="Pfam" id="PF03732"/>
    </source>
</evidence>
<evidence type="ECO:0000256" key="3">
    <source>
        <dbReference type="ARBA" id="ARBA00022679"/>
    </source>
</evidence>
<keyword evidence="10 13" id="KW-1133">Transmembrane helix</keyword>
<feature type="coiled-coil region" evidence="12">
    <location>
        <begin position="3"/>
        <end position="41"/>
    </location>
</feature>
<name>A0A5A7SW86_CUCMM</name>
<keyword evidence="9" id="KW-0695">RNA-directed DNA polymerase</keyword>
<dbReference type="Pfam" id="PF08284">
    <property type="entry name" value="RVP_2"/>
    <property type="match status" value="1"/>
</dbReference>
<evidence type="ECO:0000256" key="6">
    <source>
        <dbReference type="ARBA" id="ARBA00022722"/>
    </source>
</evidence>
<evidence type="ECO:0000256" key="5">
    <source>
        <dbReference type="ARBA" id="ARBA00022695"/>
    </source>
</evidence>
<evidence type="ECO:0000256" key="4">
    <source>
        <dbReference type="ARBA" id="ARBA00022692"/>
    </source>
</evidence>
<dbReference type="STRING" id="1194695.A0A5A7SW86"/>
<evidence type="ECO:0000256" key="10">
    <source>
        <dbReference type="ARBA" id="ARBA00022989"/>
    </source>
</evidence>
<evidence type="ECO:0000256" key="11">
    <source>
        <dbReference type="ARBA" id="ARBA00023136"/>
    </source>
</evidence>
<dbReference type="EMBL" id="SSTE01020856">
    <property type="protein sequence ID" value="KAA0033507.1"/>
    <property type="molecule type" value="Genomic_DNA"/>
</dbReference>
<keyword evidence="7" id="KW-0255">Endonuclease</keyword>
<evidence type="ECO:0000256" key="1">
    <source>
        <dbReference type="ARBA" id="ARBA00004141"/>
    </source>
</evidence>
<accession>A0A5A7SW86</accession>
<feature type="transmembrane region" description="Helical" evidence="13">
    <location>
        <begin position="672"/>
        <end position="694"/>
    </location>
</feature>
<comment type="caution">
    <text evidence="15">The sequence shown here is derived from an EMBL/GenBank/DDBJ whole genome shotgun (WGS) entry which is preliminary data.</text>
</comment>
<evidence type="ECO:0000256" key="12">
    <source>
        <dbReference type="SAM" id="Coils"/>
    </source>
</evidence>
<feature type="domain" description="Retrotransposon gag" evidence="14">
    <location>
        <begin position="120"/>
        <end position="208"/>
    </location>
</feature>
<keyword evidence="12" id="KW-0175">Coiled coil</keyword>
<dbReference type="GO" id="GO:0003964">
    <property type="term" value="F:RNA-directed DNA polymerase activity"/>
    <property type="evidence" value="ECO:0007669"/>
    <property type="project" value="UniProtKB-KW"/>
</dbReference>
<feature type="transmembrane region" description="Helical" evidence="13">
    <location>
        <begin position="634"/>
        <end position="651"/>
    </location>
</feature>
<dbReference type="GO" id="GO:0008233">
    <property type="term" value="F:peptidase activity"/>
    <property type="evidence" value="ECO:0007669"/>
    <property type="project" value="UniProtKB-KW"/>
</dbReference>
<dbReference type="OrthoDB" id="420606at2759"/>
<keyword evidence="5" id="KW-0548">Nucleotidyltransferase</keyword>
<evidence type="ECO:0000256" key="2">
    <source>
        <dbReference type="ARBA" id="ARBA00022670"/>
    </source>
</evidence>
<dbReference type="InterPro" id="IPR004299">
    <property type="entry name" value="MBOAT_fam"/>
</dbReference>
<reference evidence="15 16" key="1">
    <citation type="submission" date="2019-08" db="EMBL/GenBank/DDBJ databases">
        <title>Draft genome sequences of two oriental melons (Cucumis melo L. var makuwa).</title>
        <authorList>
            <person name="Kwon S.-Y."/>
        </authorList>
    </citation>
    <scope>NUCLEOTIDE SEQUENCE [LARGE SCALE GENOMIC DNA]</scope>
    <source>
        <strain evidence="16">cv. SW 3</strain>
        <tissue evidence="15">Leaf</tissue>
    </source>
</reference>
<dbReference type="SUPFAM" id="SSF56672">
    <property type="entry name" value="DNA/RNA polymerases"/>
    <property type="match status" value="1"/>
</dbReference>
<gene>
    <name evidence="15" type="ORF">E6C27_scaffold261G00460</name>
</gene>
<dbReference type="Gene3D" id="2.40.70.10">
    <property type="entry name" value="Acid Proteases"/>
    <property type="match status" value="1"/>
</dbReference>
<dbReference type="PANTHER" id="PTHR13285:SF18">
    <property type="entry name" value="PROTEIN-CYSTEINE N-PALMITOYLTRANSFERASE RASP"/>
    <property type="match status" value="1"/>
</dbReference>
<dbReference type="GO" id="GO:0005783">
    <property type="term" value="C:endoplasmic reticulum"/>
    <property type="evidence" value="ECO:0007669"/>
    <property type="project" value="TreeGrafter"/>
</dbReference>
<evidence type="ECO:0000256" key="8">
    <source>
        <dbReference type="ARBA" id="ARBA00022801"/>
    </source>
</evidence>
<dbReference type="Proteomes" id="UP000321393">
    <property type="component" value="Unassembled WGS sequence"/>
</dbReference>
<sequence length="739" mass="85562">MAQRQVEERLEGTEKEVLGLKEMMREMKKTMERLAEEMRESQYYKKKEESGTFDGFVMKLKGKMEELDVTAEVNTNTVDRSKYKKLEMPMFLGENPESWVYRVEHFFEINNLSEAEKVKVVVVSFGQDEVDWYRWSHNPKKVESWEDLKTRMFEFFRDTGQKSLGARLIWIQQDGSYNEYVKKFVNYSAPLPYMAESVLRDAFLTGLEPTLQAEVVSRHPQTLEECMMEALLVNDCNLALKLSRAELGIHKYKGGEPANTKAPVSNEKGNPRKNEFQMKQITIPLKGSYQKGDPLVKRLSDAEFRSRLERGLCFRCNEKYSHGHHCKVKEKRELMLFILNEEESADEGENSETQREKIMELKQLDTLEEAVIEYRTITSLTTKGTMKLQGEVKGKAIIVLIDSGATHNFIHYELVKEKRIPMESDTQFRVTIGDGTSCKGKGICRRVEIKLEGLTVVADFLAVELGKVDVVLEMQWLDTTSTMKIRMKGEDIEKTAFRTHEGHYEFLVMPFGLDITEHEKHLGMVFAVLRDNQLYAIRKKELEWDRLKFHVAKVFSHMAILSLLVCGIDVPENMPRCINNCYNLEGFWKSWHASYNKWLVRYMYIPLGGSKRKAFNVWIVFTFVAIWHDLEWKLLWWAWLTCLFFVPEMVMKSAVSTFKAESAITEFVVRELSAIAGAITITCLMVANLVGYVIGPSGINSLGSRFLNKQGFPVLGGMFVTFYVGTKLMFHIRDAERKW</sequence>
<keyword evidence="2" id="KW-0645">Protease</keyword>
<dbReference type="InterPro" id="IPR005162">
    <property type="entry name" value="Retrotrans_gag_dom"/>
</dbReference>
<dbReference type="PANTHER" id="PTHR13285">
    <property type="entry name" value="ACYLTRANSFERASE"/>
    <property type="match status" value="1"/>
</dbReference>
<keyword evidence="11 13" id="KW-0472">Membrane</keyword>
<keyword evidence="3" id="KW-0808">Transferase</keyword>
<dbReference type="GO" id="GO:0016746">
    <property type="term" value="F:acyltransferase activity"/>
    <property type="evidence" value="ECO:0007669"/>
    <property type="project" value="TreeGrafter"/>
</dbReference>
<dbReference type="CDD" id="cd00303">
    <property type="entry name" value="retropepsin_like"/>
    <property type="match status" value="1"/>
</dbReference>
<dbReference type="InterPro" id="IPR043502">
    <property type="entry name" value="DNA/RNA_pol_sf"/>
</dbReference>
<comment type="subcellular location">
    <subcellularLocation>
        <location evidence="1">Membrane</location>
        <topology evidence="1">Multi-pass membrane protein</topology>
    </subcellularLocation>
</comment>
<evidence type="ECO:0000256" key="13">
    <source>
        <dbReference type="SAM" id="Phobius"/>
    </source>
</evidence>
<protein>
    <submittedName>
        <fullName evidence="15">Membrane-bound O-acyltransferase C24H6.01c isoform X5</fullName>
    </submittedName>
</protein>
<dbReference type="Pfam" id="PF03732">
    <property type="entry name" value="Retrotrans_gag"/>
    <property type="match status" value="1"/>
</dbReference>
<evidence type="ECO:0000256" key="7">
    <source>
        <dbReference type="ARBA" id="ARBA00022759"/>
    </source>
</evidence>
<evidence type="ECO:0000313" key="15">
    <source>
        <dbReference type="EMBL" id="KAA0033507.1"/>
    </source>
</evidence>
<proteinExistence type="predicted"/>
<keyword evidence="8" id="KW-0378">Hydrolase</keyword>
<evidence type="ECO:0000313" key="16">
    <source>
        <dbReference type="Proteomes" id="UP000321393"/>
    </source>
</evidence>
<evidence type="ECO:0000256" key="9">
    <source>
        <dbReference type="ARBA" id="ARBA00022918"/>
    </source>
</evidence>
<feature type="transmembrane region" description="Helical" evidence="13">
    <location>
        <begin position="714"/>
        <end position="732"/>
    </location>
</feature>
<dbReference type="InterPro" id="IPR051085">
    <property type="entry name" value="MB_O-acyltransferase"/>
</dbReference>